<dbReference type="CDD" id="cd02089">
    <property type="entry name" value="P-type_ATPase_Ca_prok"/>
    <property type="match status" value="1"/>
</dbReference>
<dbReference type="InterPro" id="IPR044492">
    <property type="entry name" value="P_typ_ATPase_HD_dom"/>
</dbReference>
<feature type="transmembrane region" description="Helical" evidence="14">
    <location>
        <begin position="831"/>
        <end position="849"/>
    </location>
</feature>
<evidence type="ECO:0000256" key="11">
    <source>
        <dbReference type="ARBA" id="ARBA00022989"/>
    </source>
</evidence>
<dbReference type="STRING" id="696281.Desru_2132"/>
<evidence type="ECO:0000256" key="7">
    <source>
        <dbReference type="ARBA" id="ARBA00022723"/>
    </source>
</evidence>
<feature type="transmembrane region" description="Helical" evidence="14">
    <location>
        <begin position="663"/>
        <end position="687"/>
    </location>
</feature>
<dbReference type="EMBL" id="CP002780">
    <property type="protein sequence ID" value="AEG60383.1"/>
    <property type="molecule type" value="Genomic_DNA"/>
</dbReference>
<comment type="catalytic activity">
    <reaction evidence="13">
        <text>Ca(2+)(in) + ATP + H2O = Ca(2+)(out) + ADP + phosphate + H(+)</text>
        <dbReference type="Rhea" id="RHEA:18105"/>
        <dbReference type="ChEBI" id="CHEBI:15377"/>
        <dbReference type="ChEBI" id="CHEBI:15378"/>
        <dbReference type="ChEBI" id="CHEBI:29108"/>
        <dbReference type="ChEBI" id="CHEBI:30616"/>
        <dbReference type="ChEBI" id="CHEBI:43474"/>
        <dbReference type="ChEBI" id="CHEBI:456216"/>
        <dbReference type="EC" id="7.2.2.10"/>
    </reaction>
</comment>
<name>F6DK69_DESRL</name>
<keyword evidence="5" id="KW-0813">Transport</keyword>
<evidence type="ECO:0000256" key="2">
    <source>
        <dbReference type="ARBA" id="ARBA00005675"/>
    </source>
</evidence>
<dbReference type="SMART" id="SM00831">
    <property type="entry name" value="Cation_ATPase_N"/>
    <property type="match status" value="1"/>
</dbReference>
<dbReference type="InterPro" id="IPR006068">
    <property type="entry name" value="ATPase_P-typ_cation-transptr_C"/>
</dbReference>
<dbReference type="InterPro" id="IPR023214">
    <property type="entry name" value="HAD_sf"/>
</dbReference>
<evidence type="ECO:0000256" key="4">
    <source>
        <dbReference type="ARBA" id="ARBA00022475"/>
    </source>
</evidence>
<feature type="transmembrane region" description="Helical" evidence="14">
    <location>
        <begin position="272"/>
        <end position="297"/>
    </location>
</feature>
<dbReference type="PANTHER" id="PTHR42861">
    <property type="entry name" value="CALCIUM-TRANSPORTING ATPASE"/>
    <property type="match status" value="1"/>
</dbReference>
<dbReference type="InterPro" id="IPR008250">
    <property type="entry name" value="ATPase_P-typ_transduc_dom_A_sf"/>
</dbReference>
<dbReference type="PRINTS" id="PR00119">
    <property type="entry name" value="CATATPASE"/>
</dbReference>
<evidence type="ECO:0000256" key="14">
    <source>
        <dbReference type="SAM" id="Phobius"/>
    </source>
</evidence>
<dbReference type="GO" id="GO:0005886">
    <property type="term" value="C:plasma membrane"/>
    <property type="evidence" value="ECO:0007669"/>
    <property type="project" value="UniProtKB-SubCell"/>
</dbReference>
<dbReference type="GO" id="GO:0140352">
    <property type="term" value="P:export from cell"/>
    <property type="evidence" value="ECO:0007669"/>
    <property type="project" value="UniProtKB-ARBA"/>
</dbReference>
<dbReference type="EC" id="7.2.2.10" evidence="3"/>
<dbReference type="InterPro" id="IPR023299">
    <property type="entry name" value="ATPase_P-typ_cyto_dom_N"/>
</dbReference>
<dbReference type="FunFam" id="3.40.50.1000:FF:000001">
    <property type="entry name" value="Phospholipid-transporting ATPase IC"/>
    <property type="match status" value="1"/>
</dbReference>
<feature type="transmembrane region" description="Helical" evidence="14">
    <location>
        <begin position="799"/>
        <end position="819"/>
    </location>
</feature>
<keyword evidence="7" id="KW-0479">Metal-binding</keyword>
<dbReference type="FunFam" id="2.70.150.10:FF:000016">
    <property type="entry name" value="Calcium-transporting P-type ATPase putative"/>
    <property type="match status" value="1"/>
</dbReference>
<dbReference type="InterPro" id="IPR059000">
    <property type="entry name" value="ATPase_P-type_domA"/>
</dbReference>
<reference evidence="16 17" key="2">
    <citation type="journal article" date="2012" name="Stand. Genomic Sci.">
        <title>Complete genome sequence of the sulfate-reducing firmicute Desulfotomaculum ruminis type strain (DL(T)).</title>
        <authorList>
            <person name="Spring S."/>
            <person name="Visser M."/>
            <person name="Lu M."/>
            <person name="Copeland A."/>
            <person name="Lapidus A."/>
            <person name="Lucas S."/>
            <person name="Cheng J.F."/>
            <person name="Han C."/>
            <person name="Tapia R."/>
            <person name="Goodwin L.A."/>
            <person name="Pitluck S."/>
            <person name="Ivanova N."/>
            <person name="Land M."/>
            <person name="Hauser L."/>
            <person name="Larimer F."/>
            <person name="Rohde M."/>
            <person name="Goker M."/>
            <person name="Detter J.C."/>
            <person name="Kyrpides N.C."/>
            <person name="Woyke T."/>
            <person name="Schaap P.J."/>
            <person name="Plugge C.M."/>
            <person name="Muyzer G."/>
            <person name="Kuever J."/>
            <person name="Pereira I.A."/>
            <person name="Parshina S.N."/>
            <person name="Bernier-Latmani R."/>
            <person name="Stams A.J."/>
            <person name="Klenk H.P."/>
        </authorList>
    </citation>
    <scope>NUCLEOTIDE SEQUENCE [LARGE SCALE GENOMIC DNA]</scope>
    <source>
        <strain evidence="17">ATCC 23193 / DSM 2154 / NCIB 8452 / DL</strain>
    </source>
</reference>
<evidence type="ECO:0000256" key="10">
    <source>
        <dbReference type="ARBA" id="ARBA00022967"/>
    </source>
</evidence>
<dbReference type="SUPFAM" id="SSF81653">
    <property type="entry name" value="Calcium ATPase, transduction domain A"/>
    <property type="match status" value="1"/>
</dbReference>
<dbReference type="Pfam" id="PF13246">
    <property type="entry name" value="Cation_ATPase"/>
    <property type="match status" value="1"/>
</dbReference>
<dbReference type="InterPro" id="IPR023298">
    <property type="entry name" value="ATPase_P-typ_TM_dom_sf"/>
</dbReference>
<dbReference type="RefSeq" id="WP_013842143.1">
    <property type="nucleotide sequence ID" value="NC_015589.1"/>
</dbReference>
<evidence type="ECO:0000256" key="9">
    <source>
        <dbReference type="ARBA" id="ARBA00022840"/>
    </source>
</evidence>
<sequence length="860" mass="92563">MEQKGWHILSTREVLDSLQSGTEGLTNAEAERRLVQNGPNKLEEGKRKTLFSIFLTQFADLMIWVLIAAAAISGVLGEWVDSAIIAVVILLNAILGTIQESKAEAALEALKQMAAPTARVLRDGAVAKVAAADLVVGDVVLLEAGDSIPADLRLIESASLKVEESALTGESVPVEKISDSLDDPEAALGDRLNMTHMGTNVTYGRGSGVVIATGMNTQMGAIAGQLASTRKEITPLQRKLNQISNVISVGVICIAAVIFGIGLLGGREPLEMFLTAVSLAVAAIPEGMVAVVTIVLAMGMSRMAGRGAIIRRLPAVETLGSTQVICSDKTGTLTQNRMTVKKIWSEDTELLCDAMGHCNDSKLDENNKPLGDPTETALIDYILKEQHWSAEEVRLRKRMGEIPFDSERKLSTVAVEHPSGEGMRIFVKGAPDVLLNRCVQEHRSGGGAVPLDAERRLEIEKVNEEMAKQALRVLAFAYKDAPAADFTDAGAVESQLTFCGLAGMIDPSRPEAREAIDVCRHAGILPVMITGDHKITAVAIAEDLGILSDGRKALLGAELEKMSEEDLDRQVDRIGVYARVAPEHKTRIVAAWQKRGQVVAMTGDGVNDAPALKAADIGVGMGITGTDVSKGASDMVLTDDNFATIVTAVKEGRRIFNNIHKTVRFLLSCNAGEVLAILTATMAGWHLLAPIHILWINLVTDAFPALALGVEPAEKDIMDRKPRDSKLPFFTGRDWRSIVIVGAAEAILTLAAYVLGGKGIVGTTMAFLTLSLAQLFACIGFQSERHSIFSIKVKEHPMLWLAFFGSAMLQIMVMIIPPVRNLFGLVPLDAVQWLTILGLCLVMLGFIEVQKWIARLRHSN</sequence>
<dbReference type="InterPro" id="IPR036412">
    <property type="entry name" value="HAD-like_sf"/>
</dbReference>
<evidence type="ECO:0000313" key="17">
    <source>
        <dbReference type="Proteomes" id="UP000009234"/>
    </source>
</evidence>
<dbReference type="SFLD" id="SFLDS00003">
    <property type="entry name" value="Haloacid_Dehalogenase"/>
    <property type="match status" value="1"/>
</dbReference>
<feature type="transmembrane region" description="Helical" evidence="14">
    <location>
        <begin position="50"/>
        <end position="73"/>
    </location>
</feature>
<feature type="transmembrane region" description="Helical" evidence="14">
    <location>
        <begin position="734"/>
        <end position="754"/>
    </location>
</feature>
<keyword evidence="4" id="KW-1003">Cell membrane</keyword>
<dbReference type="Gene3D" id="1.20.1110.10">
    <property type="entry name" value="Calcium-transporting ATPase, transmembrane domain"/>
    <property type="match status" value="2"/>
</dbReference>
<evidence type="ECO:0000256" key="6">
    <source>
        <dbReference type="ARBA" id="ARBA00022692"/>
    </source>
</evidence>
<dbReference type="PROSITE" id="PS00154">
    <property type="entry name" value="ATPASE_E1_E2"/>
    <property type="match status" value="1"/>
</dbReference>
<keyword evidence="8" id="KW-0547">Nucleotide-binding</keyword>
<protein>
    <recommendedName>
        <fullName evidence="3">P-type Ca(2+) transporter</fullName>
        <ecNumber evidence="3">7.2.2.10</ecNumber>
    </recommendedName>
</protein>
<feature type="domain" description="Cation-transporting P-type ATPase N-terminal" evidence="15">
    <location>
        <begin position="5"/>
        <end position="78"/>
    </location>
</feature>
<keyword evidence="5" id="KW-0106">Calcium</keyword>
<dbReference type="SUPFAM" id="SSF81660">
    <property type="entry name" value="Metal cation-transporting ATPase, ATP-binding domain N"/>
    <property type="match status" value="1"/>
</dbReference>
<keyword evidence="5" id="KW-0406">Ion transport</keyword>
<dbReference type="InterPro" id="IPR004014">
    <property type="entry name" value="ATPase_P-typ_cation-transptr_N"/>
</dbReference>
<reference evidence="17" key="1">
    <citation type="submission" date="2011-05" db="EMBL/GenBank/DDBJ databases">
        <title>Complete sequence of Desulfotomaculum ruminis DSM 2154.</title>
        <authorList>
            <person name="Lucas S."/>
            <person name="Copeland A."/>
            <person name="Lapidus A."/>
            <person name="Cheng J.-F."/>
            <person name="Goodwin L."/>
            <person name="Pitluck S."/>
            <person name="Lu M."/>
            <person name="Detter J.C."/>
            <person name="Han C."/>
            <person name="Tapia R."/>
            <person name="Land M."/>
            <person name="Hauser L."/>
            <person name="Kyrpides N."/>
            <person name="Ivanova N."/>
            <person name="Mikhailova N."/>
            <person name="Pagani I."/>
            <person name="Stams A.J.M."/>
            <person name="Plugge C.M."/>
            <person name="Muyzer G."/>
            <person name="Kuever J."/>
            <person name="Parshina S.N."/>
            <person name="Ivanova A.E."/>
            <person name="Nazina T.N."/>
            <person name="Brambilla E."/>
            <person name="Spring S."/>
            <person name="Klenk H.-P."/>
            <person name="Woyke T."/>
        </authorList>
    </citation>
    <scope>NUCLEOTIDE SEQUENCE [LARGE SCALE GENOMIC DNA]</scope>
    <source>
        <strain evidence="17">ATCC 23193 / DSM 2154 / NCIB 8452 / DL</strain>
    </source>
</reference>
<evidence type="ECO:0000256" key="13">
    <source>
        <dbReference type="ARBA" id="ARBA00048694"/>
    </source>
</evidence>
<dbReference type="NCBIfam" id="TIGR01494">
    <property type="entry name" value="ATPase_P-type"/>
    <property type="match status" value="3"/>
</dbReference>
<dbReference type="AlphaFoldDB" id="F6DK69"/>
<keyword evidence="10" id="KW-1278">Translocase</keyword>
<feature type="transmembrane region" description="Helical" evidence="14">
    <location>
        <begin position="79"/>
        <end position="98"/>
    </location>
</feature>
<dbReference type="FunFam" id="3.40.50.1000:FF:000028">
    <property type="entry name" value="Calcium-transporting P-type ATPase, putative"/>
    <property type="match status" value="1"/>
</dbReference>
<organism evidence="16 17">
    <name type="scientific">Desulforamulus ruminis (strain ATCC 23193 / DSM 2154 / NCIMB 8452 / DL)</name>
    <name type="common">Desulfotomaculum ruminis</name>
    <dbReference type="NCBI Taxonomy" id="696281"/>
    <lineage>
        <taxon>Bacteria</taxon>
        <taxon>Bacillati</taxon>
        <taxon>Bacillota</taxon>
        <taxon>Clostridia</taxon>
        <taxon>Eubacteriales</taxon>
        <taxon>Peptococcaceae</taxon>
        <taxon>Desulforamulus</taxon>
    </lineage>
</organism>
<evidence type="ECO:0000313" key="16">
    <source>
        <dbReference type="EMBL" id="AEG60383.1"/>
    </source>
</evidence>
<keyword evidence="9" id="KW-0067">ATP-binding</keyword>
<comment type="similarity">
    <text evidence="2">Belongs to the cation transport ATPase (P-type) (TC 3.A.3) family. Type IIA subfamily.</text>
</comment>
<dbReference type="SFLD" id="SFLDF00027">
    <property type="entry name" value="p-type_atpase"/>
    <property type="match status" value="1"/>
</dbReference>
<evidence type="ECO:0000256" key="1">
    <source>
        <dbReference type="ARBA" id="ARBA00004651"/>
    </source>
</evidence>
<dbReference type="Gene3D" id="2.70.150.10">
    <property type="entry name" value="Calcium-transporting ATPase, cytoplasmic transduction domain A"/>
    <property type="match status" value="1"/>
</dbReference>
<dbReference type="GO" id="GO:0046872">
    <property type="term" value="F:metal ion binding"/>
    <property type="evidence" value="ECO:0007669"/>
    <property type="project" value="UniProtKB-KW"/>
</dbReference>
<dbReference type="SUPFAM" id="SSF81665">
    <property type="entry name" value="Calcium ATPase, transmembrane domain M"/>
    <property type="match status" value="1"/>
</dbReference>
<gene>
    <name evidence="16" type="ordered locus">Desru_2132</name>
</gene>
<keyword evidence="12 14" id="KW-0472">Membrane</keyword>
<dbReference type="InterPro" id="IPR001757">
    <property type="entry name" value="P_typ_ATPase"/>
</dbReference>
<evidence type="ECO:0000256" key="12">
    <source>
        <dbReference type="ARBA" id="ARBA00023136"/>
    </source>
</evidence>
<dbReference type="SUPFAM" id="SSF56784">
    <property type="entry name" value="HAD-like"/>
    <property type="match status" value="1"/>
</dbReference>
<dbReference type="GO" id="GO:0005524">
    <property type="term" value="F:ATP binding"/>
    <property type="evidence" value="ECO:0007669"/>
    <property type="project" value="UniProtKB-KW"/>
</dbReference>
<evidence type="ECO:0000259" key="15">
    <source>
        <dbReference type="SMART" id="SM00831"/>
    </source>
</evidence>
<dbReference type="KEGG" id="dru:Desru_2132"/>
<dbReference type="Gene3D" id="3.40.50.1000">
    <property type="entry name" value="HAD superfamily/HAD-like"/>
    <property type="match status" value="2"/>
</dbReference>
<dbReference type="eggNOG" id="COG0474">
    <property type="taxonomic scope" value="Bacteria"/>
</dbReference>
<keyword evidence="6 14" id="KW-0812">Transmembrane</keyword>
<feature type="transmembrane region" description="Helical" evidence="14">
    <location>
        <begin position="246"/>
        <end position="266"/>
    </location>
</feature>
<dbReference type="InterPro" id="IPR018303">
    <property type="entry name" value="ATPase_P-typ_P_site"/>
</dbReference>
<evidence type="ECO:0000256" key="8">
    <source>
        <dbReference type="ARBA" id="ARBA00022741"/>
    </source>
</evidence>
<comment type="subcellular location">
    <subcellularLocation>
        <location evidence="1">Cell membrane</location>
        <topology evidence="1">Multi-pass membrane protein</topology>
    </subcellularLocation>
</comment>
<dbReference type="Pfam" id="PF00690">
    <property type="entry name" value="Cation_ATPase_N"/>
    <property type="match status" value="1"/>
</dbReference>
<keyword evidence="5" id="KW-0109">Calcium transport</keyword>
<proteinExistence type="inferred from homology"/>
<evidence type="ECO:0000256" key="3">
    <source>
        <dbReference type="ARBA" id="ARBA00012790"/>
    </source>
</evidence>
<dbReference type="Gene3D" id="3.40.1110.10">
    <property type="entry name" value="Calcium-transporting ATPase, cytoplasmic domain N"/>
    <property type="match status" value="2"/>
</dbReference>
<dbReference type="Pfam" id="PF00689">
    <property type="entry name" value="Cation_ATPase_C"/>
    <property type="match status" value="1"/>
</dbReference>
<dbReference type="Pfam" id="PF00122">
    <property type="entry name" value="E1-E2_ATPase"/>
    <property type="match status" value="1"/>
</dbReference>
<accession>F6DK69</accession>
<dbReference type="GO" id="GO:0016887">
    <property type="term" value="F:ATP hydrolysis activity"/>
    <property type="evidence" value="ECO:0007669"/>
    <property type="project" value="InterPro"/>
</dbReference>
<keyword evidence="11 14" id="KW-1133">Transmembrane helix</keyword>
<evidence type="ECO:0000256" key="5">
    <source>
        <dbReference type="ARBA" id="ARBA00022568"/>
    </source>
</evidence>
<dbReference type="HOGENOM" id="CLU_002360_3_0_9"/>
<dbReference type="PRINTS" id="PR00120">
    <property type="entry name" value="HATPASE"/>
</dbReference>
<dbReference type="Proteomes" id="UP000009234">
    <property type="component" value="Chromosome"/>
</dbReference>
<dbReference type="SFLD" id="SFLDG00002">
    <property type="entry name" value="C1.7:_P-type_atpase_like"/>
    <property type="match status" value="1"/>
</dbReference>
<dbReference type="GO" id="GO:0005388">
    <property type="term" value="F:P-type calcium transporter activity"/>
    <property type="evidence" value="ECO:0007669"/>
    <property type="project" value="UniProtKB-EC"/>
</dbReference>
<keyword evidence="17" id="KW-1185">Reference proteome</keyword>